<dbReference type="InterPro" id="IPR049545">
    <property type="entry name" value="Gta3_dom"/>
</dbReference>
<keyword evidence="4" id="KW-1185">Reference proteome</keyword>
<dbReference type="PANTHER" id="PTHR15004:SF0">
    <property type="entry name" value="GLUTAMYL-TRNA(GLN) AMIDOTRANSFERASE SUBUNIT C, MITOCHONDRIAL"/>
    <property type="match status" value="1"/>
</dbReference>
<dbReference type="Proteomes" id="UP001305779">
    <property type="component" value="Unassembled WGS sequence"/>
</dbReference>
<dbReference type="InterPro" id="IPR036113">
    <property type="entry name" value="Asp/Glu-ADT_sf_sub_c"/>
</dbReference>
<evidence type="ECO:0000313" key="4">
    <source>
        <dbReference type="Proteomes" id="UP001305779"/>
    </source>
</evidence>
<dbReference type="EMBL" id="JAXOVC010000001">
    <property type="protein sequence ID" value="KAK4506764.1"/>
    <property type="molecule type" value="Genomic_DNA"/>
</dbReference>
<dbReference type="InterPro" id="IPR003837">
    <property type="entry name" value="GatC"/>
</dbReference>
<dbReference type="PANTHER" id="PTHR15004">
    <property type="entry name" value="GLUTAMYL-TRNA(GLN) AMIDOTRANSFERASE SUBUNIT C, MITOCHONDRIAL"/>
    <property type="match status" value="1"/>
</dbReference>
<evidence type="ECO:0000256" key="1">
    <source>
        <dbReference type="SAM" id="MobiDB-lite"/>
    </source>
</evidence>
<protein>
    <recommendedName>
        <fullName evidence="2">Glutamyl-tRNA amidotransferase complex subunit Gta3 domain-containing protein</fullName>
    </recommendedName>
</protein>
<feature type="compositionally biased region" description="Basic and acidic residues" evidence="1">
    <location>
        <begin position="30"/>
        <end position="47"/>
    </location>
</feature>
<gene>
    <name evidence="3" type="ORF">PRZ48_000497</name>
</gene>
<dbReference type="Pfam" id="PF20978">
    <property type="entry name" value="Gta3"/>
    <property type="match status" value="1"/>
</dbReference>
<reference evidence="3 4" key="1">
    <citation type="journal article" date="2023" name="G3 (Bethesda)">
        <title>A chromosome-level genome assembly of Zasmidium syzygii isolated from banana leaves.</title>
        <authorList>
            <person name="van Westerhoven A.C."/>
            <person name="Mehrabi R."/>
            <person name="Talebi R."/>
            <person name="Steentjes M.B.F."/>
            <person name="Corcolon B."/>
            <person name="Chong P.A."/>
            <person name="Kema G.H.J."/>
            <person name="Seidl M.F."/>
        </authorList>
    </citation>
    <scope>NUCLEOTIDE SEQUENCE [LARGE SCALE GENOMIC DNA]</scope>
    <source>
        <strain evidence="3 4">P124</strain>
    </source>
</reference>
<feature type="domain" description="Glutamyl-tRNA amidotransferase complex subunit Gta3" evidence="2">
    <location>
        <begin position="109"/>
        <end position="162"/>
    </location>
</feature>
<accession>A0ABR0EYN0</accession>
<evidence type="ECO:0000259" key="2">
    <source>
        <dbReference type="Pfam" id="PF20978"/>
    </source>
</evidence>
<proteinExistence type="predicted"/>
<organism evidence="3 4">
    <name type="scientific">Zasmidium cellare</name>
    <name type="common">Wine cellar mold</name>
    <name type="synonym">Racodium cellare</name>
    <dbReference type="NCBI Taxonomy" id="395010"/>
    <lineage>
        <taxon>Eukaryota</taxon>
        <taxon>Fungi</taxon>
        <taxon>Dikarya</taxon>
        <taxon>Ascomycota</taxon>
        <taxon>Pezizomycotina</taxon>
        <taxon>Dothideomycetes</taxon>
        <taxon>Dothideomycetidae</taxon>
        <taxon>Mycosphaerellales</taxon>
        <taxon>Mycosphaerellaceae</taxon>
        <taxon>Zasmidium</taxon>
    </lineage>
</organism>
<comment type="caution">
    <text evidence="3">The sequence shown here is derived from an EMBL/GenBank/DDBJ whole genome shotgun (WGS) entry which is preliminary data.</text>
</comment>
<name>A0ABR0EYN0_ZASCE</name>
<feature type="region of interest" description="Disordered" evidence="1">
    <location>
        <begin position="1"/>
        <end position="47"/>
    </location>
</feature>
<evidence type="ECO:0000313" key="3">
    <source>
        <dbReference type="EMBL" id="KAK4506764.1"/>
    </source>
</evidence>
<sequence length="236" mass="26312">MSIDEAAEVGIRDSPRVADGASSSTSDGLVIHDMHPKHWPGLREDEGKPVEKMPRNHIHRCLAQEHGFFSRSPAASSNDQQLDIEQLLAKPTWSVASLLPSKESESQIPEVSSKQLHHLLRLSALPPPKDEQEEQKMLATLSSQLHFVKDIQRVDTSGVEPLRSLRDETAQGEKESELGLEAMKDALAMEEIRGKHHKRIRKKRVPVENVEGQWDVMGGATKKVGRYFVVEGGKGR</sequence>
<dbReference type="SUPFAM" id="SSF141000">
    <property type="entry name" value="Glu-tRNAGln amidotransferase C subunit"/>
    <property type="match status" value="1"/>
</dbReference>